<dbReference type="VEuPathDB" id="FungiDB:PYU1_G014676"/>
<protein>
    <submittedName>
        <fullName evidence="1">Uncharacterized protein</fullName>
    </submittedName>
</protein>
<evidence type="ECO:0000313" key="1">
    <source>
        <dbReference type="EnsemblProtists" id="PYU1_T014707"/>
    </source>
</evidence>
<dbReference type="EnsemblProtists" id="PYU1_T014707">
    <property type="protein sequence ID" value="PYU1_T014707"/>
    <property type="gene ID" value="PYU1_G014676"/>
</dbReference>
<dbReference type="EMBL" id="GL376594">
    <property type="status" value="NOT_ANNOTATED_CDS"/>
    <property type="molecule type" value="Genomic_DNA"/>
</dbReference>
<accession>K3XBV8</accession>
<dbReference type="InParanoid" id="K3XBV8"/>
<sequence>MGDRSYRNMIDGRSSVSKYSLLCAVYFCSCALCGISEISRGVKCSPNHNSFTVCVAFTSEWSIEYAGFDKCTWKLPGTRFTYKWPKRRQPSGPVARAIATPLACASCLSCSCSFFLRSSTASVSPANNCLNLSTNASTRLRDARPHGLESLTPDAPRRVVIHGHVVVLLQERLERVLVKHRDDGVRLWQLAVLGVVGVHRLQLLFVRETDVAALVVDADLMFLVMLCLRVPVMSETSTLANSQGRSGTVMLKLMRIV</sequence>
<name>K3XBV8_GLOUD</name>
<dbReference type="HOGENOM" id="CLU_941579_0_0_1"/>
<dbReference type="Proteomes" id="UP000019132">
    <property type="component" value="Unassembled WGS sequence"/>
</dbReference>
<proteinExistence type="predicted"/>
<reference evidence="2" key="1">
    <citation type="journal article" date="2010" name="Genome Biol.">
        <title>Genome sequence of the necrotrophic plant pathogen Pythium ultimum reveals original pathogenicity mechanisms and effector repertoire.</title>
        <authorList>
            <person name="Levesque C.A."/>
            <person name="Brouwer H."/>
            <person name="Cano L."/>
            <person name="Hamilton J.P."/>
            <person name="Holt C."/>
            <person name="Huitema E."/>
            <person name="Raffaele S."/>
            <person name="Robideau G.P."/>
            <person name="Thines M."/>
            <person name="Win J."/>
            <person name="Zerillo M.M."/>
            <person name="Beakes G.W."/>
            <person name="Boore J.L."/>
            <person name="Busam D."/>
            <person name="Dumas B."/>
            <person name="Ferriera S."/>
            <person name="Fuerstenberg S.I."/>
            <person name="Gachon C.M."/>
            <person name="Gaulin E."/>
            <person name="Govers F."/>
            <person name="Grenville-Briggs L."/>
            <person name="Horner N."/>
            <person name="Hostetler J."/>
            <person name="Jiang R.H."/>
            <person name="Johnson J."/>
            <person name="Krajaejun T."/>
            <person name="Lin H."/>
            <person name="Meijer H.J."/>
            <person name="Moore B."/>
            <person name="Morris P."/>
            <person name="Phuntmart V."/>
            <person name="Puiu D."/>
            <person name="Shetty J."/>
            <person name="Stajich J.E."/>
            <person name="Tripathy S."/>
            <person name="Wawra S."/>
            <person name="van West P."/>
            <person name="Whitty B.R."/>
            <person name="Coutinho P.M."/>
            <person name="Henrissat B."/>
            <person name="Martin F."/>
            <person name="Thomas P.D."/>
            <person name="Tyler B.M."/>
            <person name="De Vries R.P."/>
            <person name="Kamoun S."/>
            <person name="Yandell M."/>
            <person name="Tisserat N."/>
            <person name="Buell C.R."/>
        </authorList>
    </citation>
    <scope>NUCLEOTIDE SEQUENCE</scope>
    <source>
        <strain evidence="2">DAOM:BR144</strain>
    </source>
</reference>
<reference evidence="2" key="2">
    <citation type="submission" date="2010-04" db="EMBL/GenBank/DDBJ databases">
        <authorList>
            <person name="Buell R."/>
            <person name="Hamilton J."/>
            <person name="Hostetler J."/>
        </authorList>
    </citation>
    <scope>NUCLEOTIDE SEQUENCE [LARGE SCALE GENOMIC DNA]</scope>
    <source>
        <strain evidence="2">DAOM:BR144</strain>
    </source>
</reference>
<keyword evidence="2" id="KW-1185">Reference proteome</keyword>
<evidence type="ECO:0000313" key="2">
    <source>
        <dbReference type="Proteomes" id="UP000019132"/>
    </source>
</evidence>
<organism evidence="1 2">
    <name type="scientific">Globisporangium ultimum (strain ATCC 200006 / CBS 805.95 / DAOM BR144)</name>
    <name type="common">Pythium ultimum</name>
    <dbReference type="NCBI Taxonomy" id="431595"/>
    <lineage>
        <taxon>Eukaryota</taxon>
        <taxon>Sar</taxon>
        <taxon>Stramenopiles</taxon>
        <taxon>Oomycota</taxon>
        <taxon>Peronosporomycetes</taxon>
        <taxon>Pythiales</taxon>
        <taxon>Pythiaceae</taxon>
        <taxon>Globisporangium</taxon>
    </lineage>
</organism>
<dbReference type="eggNOG" id="ENOG502RX3R">
    <property type="taxonomic scope" value="Eukaryota"/>
</dbReference>
<dbReference type="AlphaFoldDB" id="K3XBV8"/>
<reference evidence="1" key="3">
    <citation type="submission" date="2015-02" db="UniProtKB">
        <authorList>
            <consortium name="EnsemblProtists"/>
        </authorList>
    </citation>
    <scope>IDENTIFICATION</scope>
    <source>
        <strain evidence="1">DAOM BR144</strain>
    </source>
</reference>